<evidence type="ECO:0000313" key="7">
    <source>
        <dbReference type="EMBL" id="JAG92104.1"/>
    </source>
</evidence>
<comment type="subcellular location">
    <subcellularLocation>
        <location evidence="1">Membrane</location>
        <topology evidence="1">Multi-pass membrane protein</topology>
    </subcellularLocation>
</comment>
<dbReference type="InterPro" id="IPR037185">
    <property type="entry name" value="EmrE-like"/>
</dbReference>
<evidence type="ECO:0000256" key="5">
    <source>
        <dbReference type="ARBA" id="ARBA00023136"/>
    </source>
</evidence>
<name>A0A0C9S4E4_AMBAM</name>
<feature type="transmembrane region" description="Helical" evidence="6">
    <location>
        <begin position="6"/>
        <end position="24"/>
    </location>
</feature>
<dbReference type="InterPro" id="IPR018908">
    <property type="entry name" value="TMEM234"/>
</dbReference>
<comment type="similarity">
    <text evidence="2">Belongs to the TMEM234 family.</text>
</comment>
<accession>A0A0C9S4E4</accession>
<dbReference type="PANTHER" id="PTHR28668:SF1">
    <property type="entry name" value="TRANSMEMBRANE PROTEIN 234"/>
    <property type="match status" value="1"/>
</dbReference>
<dbReference type="SUPFAM" id="SSF103481">
    <property type="entry name" value="Multidrug resistance efflux transporter EmrE"/>
    <property type="match status" value="1"/>
</dbReference>
<dbReference type="PANTHER" id="PTHR28668">
    <property type="entry name" value="TRANSMEMBRANE PROTEIN 234"/>
    <property type="match status" value="1"/>
</dbReference>
<keyword evidence="4 6" id="KW-1133">Transmembrane helix</keyword>
<evidence type="ECO:0000256" key="4">
    <source>
        <dbReference type="ARBA" id="ARBA00022989"/>
    </source>
</evidence>
<keyword evidence="3 6" id="KW-0812">Transmembrane</keyword>
<evidence type="ECO:0000256" key="1">
    <source>
        <dbReference type="ARBA" id="ARBA00004141"/>
    </source>
</evidence>
<keyword evidence="5 6" id="KW-0472">Membrane</keyword>
<dbReference type="AlphaFoldDB" id="A0A0C9S4E4"/>
<dbReference type="Pfam" id="PF10639">
    <property type="entry name" value="TMEM234"/>
    <property type="match status" value="1"/>
</dbReference>
<dbReference type="GO" id="GO:0016020">
    <property type="term" value="C:membrane"/>
    <property type="evidence" value="ECO:0007669"/>
    <property type="project" value="UniProtKB-SubCell"/>
</dbReference>
<evidence type="ECO:0000256" key="6">
    <source>
        <dbReference type="SAM" id="Phobius"/>
    </source>
</evidence>
<reference evidence="7" key="1">
    <citation type="journal article" date="2015" name="PLoS ONE">
        <title>An Insight into the Sialome of the Lone Star Tick, Amblyomma americanum, with a Glimpse on Its Time Dependent Gene Expression.</title>
        <authorList>
            <person name="Karim S."/>
            <person name="Ribeiro J.M."/>
        </authorList>
    </citation>
    <scope>NUCLEOTIDE SEQUENCE</scope>
    <source>
        <tissue evidence="7">Salivary gland</tissue>
    </source>
</reference>
<evidence type="ECO:0000256" key="2">
    <source>
        <dbReference type="ARBA" id="ARBA00005977"/>
    </source>
</evidence>
<evidence type="ECO:0000256" key="3">
    <source>
        <dbReference type="ARBA" id="ARBA00022692"/>
    </source>
</evidence>
<organism evidence="7">
    <name type="scientific">Amblyomma americanum</name>
    <name type="common">Lone star tick</name>
    <dbReference type="NCBI Taxonomy" id="6943"/>
    <lineage>
        <taxon>Eukaryota</taxon>
        <taxon>Metazoa</taxon>
        <taxon>Ecdysozoa</taxon>
        <taxon>Arthropoda</taxon>
        <taxon>Chelicerata</taxon>
        <taxon>Arachnida</taxon>
        <taxon>Acari</taxon>
        <taxon>Parasitiformes</taxon>
        <taxon>Ixodida</taxon>
        <taxon>Ixodoidea</taxon>
        <taxon>Ixodidae</taxon>
        <taxon>Amblyomminae</taxon>
        <taxon>Amblyomma</taxon>
    </lineage>
</organism>
<dbReference type="Gene3D" id="1.10.3730.20">
    <property type="match status" value="1"/>
</dbReference>
<dbReference type="EMBL" id="GBZX01000636">
    <property type="protein sequence ID" value="JAG92104.1"/>
    <property type="molecule type" value="mRNA"/>
</dbReference>
<sequence>MLDPVQVLWLVAVAALWGLSTPLLRRGGKGVEDIKCEGALRQWLAEVKFLATKPQYALPFLINQSGSAIYALALGSADLSLAVPLTNSLNFIFVTLAGRILGETSSTSTRTYIGMALVTTGVTLCVADKAWNQG</sequence>
<protein>
    <submittedName>
        <fullName evidence="7">Putative conserved secreted protein</fullName>
    </submittedName>
</protein>
<proteinExistence type="evidence at transcript level"/>